<dbReference type="InterPro" id="IPR009875">
    <property type="entry name" value="PilZ_domain"/>
</dbReference>
<protein>
    <submittedName>
        <fullName evidence="2">PilZ domain-containing protein</fullName>
    </submittedName>
</protein>
<dbReference type="GO" id="GO:0035438">
    <property type="term" value="F:cyclic-di-GMP binding"/>
    <property type="evidence" value="ECO:0007669"/>
    <property type="project" value="InterPro"/>
</dbReference>
<dbReference type="SUPFAM" id="SSF141371">
    <property type="entry name" value="PilZ domain-like"/>
    <property type="match status" value="1"/>
</dbReference>
<name>A0A9X3LFA3_9BACL</name>
<comment type="caution">
    <text evidence="2">The sequence shown here is derived from an EMBL/GenBank/DDBJ whole genome shotgun (WGS) entry which is preliminary data.</text>
</comment>
<keyword evidence="3" id="KW-1185">Reference proteome</keyword>
<dbReference type="Gene3D" id="2.40.10.220">
    <property type="entry name" value="predicted glycosyltransferase like domains"/>
    <property type="match status" value="1"/>
</dbReference>
<dbReference type="Pfam" id="PF07238">
    <property type="entry name" value="PilZ"/>
    <property type="match status" value="1"/>
</dbReference>
<sequence>MSENRREFFRVIFHQSIAGEISLDGAIFFMPVEIENVSVRGLKFISSMDIPLERQVTCRFEILGSPFLLEGSIIRKSVRLHDIEYGVGFEVNQDTSSELFKQLNYYQIRQRKGNPMEMD</sequence>
<accession>A0A9X3LFA3</accession>
<dbReference type="AlphaFoldDB" id="A0A9X3LFA3"/>
<dbReference type="EMBL" id="JAMKBJ010000004">
    <property type="protein sequence ID" value="MCZ8536891.1"/>
    <property type="molecule type" value="Genomic_DNA"/>
</dbReference>
<reference evidence="2" key="1">
    <citation type="submission" date="2022-05" db="EMBL/GenBank/DDBJ databases">
        <authorList>
            <person name="Colautti A."/>
            <person name="Iacumin L."/>
        </authorList>
    </citation>
    <scope>NUCLEOTIDE SEQUENCE</scope>
    <source>
        <strain evidence="2">SK 55</strain>
    </source>
</reference>
<evidence type="ECO:0000259" key="1">
    <source>
        <dbReference type="Pfam" id="PF07238"/>
    </source>
</evidence>
<organism evidence="2 3">
    <name type="scientific">Paenisporosarcina quisquiliarum</name>
    <dbReference type="NCBI Taxonomy" id="365346"/>
    <lineage>
        <taxon>Bacteria</taxon>
        <taxon>Bacillati</taxon>
        <taxon>Bacillota</taxon>
        <taxon>Bacilli</taxon>
        <taxon>Bacillales</taxon>
        <taxon>Caryophanaceae</taxon>
        <taxon>Paenisporosarcina</taxon>
    </lineage>
</organism>
<gene>
    <name evidence="2" type="ORF">M9R32_06820</name>
</gene>
<dbReference type="RefSeq" id="WP_269925987.1">
    <property type="nucleotide sequence ID" value="NZ_JAMKBJ010000004.1"/>
</dbReference>
<dbReference type="Proteomes" id="UP001152173">
    <property type="component" value="Unassembled WGS sequence"/>
</dbReference>
<feature type="domain" description="PilZ" evidence="1">
    <location>
        <begin position="4"/>
        <end position="102"/>
    </location>
</feature>
<evidence type="ECO:0000313" key="3">
    <source>
        <dbReference type="Proteomes" id="UP001152173"/>
    </source>
</evidence>
<evidence type="ECO:0000313" key="2">
    <source>
        <dbReference type="EMBL" id="MCZ8536891.1"/>
    </source>
</evidence>
<proteinExistence type="predicted"/>